<dbReference type="GO" id="GO:0007155">
    <property type="term" value="P:cell adhesion"/>
    <property type="evidence" value="ECO:0007669"/>
    <property type="project" value="InterPro"/>
</dbReference>
<keyword evidence="5" id="KW-0572">Peptidoglycan-anchor</keyword>
<keyword evidence="9" id="KW-1185">Reference proteome</keyword>
<feature type="domain" description="SpaA-like prealbumin fold" evidence="6">
    <location>
        <begin position="303"/>
        <end position="381"/>
    </location>
</feature>
<evidence type="ECO:0000313" key="9">
    <source>
        <dbReference type="Proteomes" id="UP000195139"/>
    </source>
</evidence>
<organism evidence="8">
    <name type="scientific">Candidatus Enterococcus mansonii</name>
    <dbReference type="NCBI Taxonomy" id="1834181"/>
    <lineage>
        <taxon>Bacteria</taxon>
        <taxon>Bacillati</taxon>
        <taxon>Bacillota</taxon>
        <taxon>Bacilli</taxon>
        <taxon>Lactobacillales</taxon>
        <taxon>Enterococcaceae</taxon>
        <taxon>Enterococcus</taxon>
    </lineage>
</organism>
<dbReference type="RefSeq" id="WP_086329447.1">
    <property type="nucleotide sequence ID" value="NZ_NGLE02000001.1"/>
</dbReference>
<evidence type="ECO:0000259" key="6">
    <source>
        <dbReference type="Pfam" id="PF17802"/>
    </source>
</evidence>
<reference evidence="8" key="1">
    <citation type="submission" date="2017-05" db="EMBL/GenBank/DDBJ databases">
        <title>The Genome Sequence of Enterococcus sp. 4G2_DIV0659.</title>
        <authorList>
            <consortium name="The Broad Institute Genomics Platform"/>
            <consortium name="The Broad Institute Genomic Center for Infectious Diseases"/>
            <person name="Earl A."/>
            <person name="Manson A."/>
            <person name="Schwartman J."/>
            <person name="Gilmore M."/>
            <person name="Abouelleil A."/>
            <person name="Cao P."/>
            <person name="Chapman S."/>
            <person name="Cusick C."/>
            <person name="Shea T."/>
            <person name="Young S."/>
            <person name="Neafsey D."/>
            <person name="Nusbaum C."/>
            <person name="Birren B."/>
        </authorList>
    </citation>
    <scope>NUCLEOTIDE SEQUENCE [LARGE SCALE GENOMIC DNA]</scope>
    <source>
        <strain evidence="8">4G2_DIV0659</strain>
    </source>
</reference>
<dbReference type="InterPro" id="IPR008966">
    <property type="entry name" value="Adhesion_dom_sf"/>
</dbReference>
<comment type="caution">
    <text evidence="8">The sequence shown here is derived from an EMBL/GenBank/DDBJ whole genome shotgun (WGS) entry which is preliminary data.</text>
</comment>
<evidence type="ECO:0000256" key="1">
    <source>
        <dbReference type="ARBA" id="ARBA00004191"/>
    </source>
</evidence>
<dbReference type="Gene3D" id="2.60.40.1280">
    <property type="match status" value="1"/>
</dbReference>
<proteinExistence type="predicted"/>
<dbReference type="InterPro" id="IPR013783">
    <property type="entry name" value="Ig-like_fold"/>
</dbReference>
<reference evidence="7 9" key="2">
    <citation type="submission" date="2018-07" db="EMBL/GenBank/DDBJ databases">
        <title>The Genome Sequence of Enterococcus sp. DIV0659b.</title>
        <authorList>
            <consortium name="The Broad Institute Genomics Platform"/>
            <consortium name="The Broad Institute Genomic Center for Infectious Diseases"/>
            <person name="Earl A."/>
            <person name="Manson A."/>
            <person name="Schwartman J."/>
            <person name="Gilmore M."/>
            <person name="Abouelleil A."/>
            <person name="Cao P."/>
            <person name="Chapman S."/>
            <person name="Cusick C."/>
            <person name="Shea T."/>
            <person name="Young S."/>
            <person name="Neafsey D."/>
            <person name="Nusbaum C."/>
            <person name="Birren B."/>
        </authorList>
    </citation>
    <scope>NUCLEOTIDE SEQUENCE [LARGE SCALE GENOMIC DNA]</scope>
    <source>
        <strain evidence="7 9">4G2_DIV0659</strain>
    </source>
</reference>
<evidence type="ECO:0000256" key="4">
    <source>
        <dbReference type="ARBA" id="ARBA00022729"/>
    </source>
</evidence>
<dbReference type="Proteomes" id="UP000195139">
    <property type="component" value="Unassembled WGS sequence"/>
</dbReference>
<evidence type="ECO:0000256" key="2">
    <source>
        <dbReference type="ARBA" id="ARBA00022512"/>
    </source>
</evidence>
<dbReference type="InterPro" id="IPR011252">
    <property type="entry name" value="Fibrogen-bd_dom1"/>
</dbReference>
<dbReference type="AlphaFoldDB" id="A0A242CHX4"/>
<evidence type="ECO:0000256" key="5">
    <source>
        <dbReference type="ARBA" id="ARBA00023088"/>
    </source>
</evidence>
<evidence type="ECO:0000313" key="8">
    <source>
        <dbReference type="EMBL" id="OTO09826.1"/>
    </source>
</evidence>
<accession>A0A242CHX4</accession>
<evidence type="ECO:0000313" key="7">
    <source>
        <dbReference type="EMBL" id="MEI5995021.1"/>
    </source>
</evidence>
<dbReference type="Gene3D" id="2.60.40.10">
    <property type="entry name" value="Immunoglobulins"/>
    <property type="match status" value="1"/>
</dbReference>
<evidence type="ECO:0000256" key="3">
    <source>
        <dbReference type="ARBA" id="ARBA00022525"/>
    </source>
</evidence>
<keyword evidence="2" id="KW-0134">Cell wall</keyword>
<dbReference type="Pfam" id="PF17802">
    <property type="entry name" value="SpaA"/>
    <property type="match status" value="1"/>
</dbReference>
<sequence length="843" mass="92803">MKRKISFVFLIGCLSLIFLNYLGNEKISASDKDVETKVNVFQEATLSKYDSKTETALNVPIKDDDTINYGDILQIKYHFSIPTDMEIKKDQLFSIEVPYLIPTNKEPSQVTDKKGNILGEWKITEDSKKTNMLTVKVSKAFVESKEKDLDIIFLAHIDASKVENKNQKLTFNFGTEKNQELQLNILKESQVKKRAVESTEKIGVNKENKAGTYSFKVRAIDNIDGIPVKGQSILDNLATPELLGVLAEINGEYTYTGLEAGSYKIGPMSSPQSGYFADRTYPKYPVQIPQDKEITLIYLKGWGSVMITVLDEDSNAPIPGAEYKLVNKATGEVVKEGLVSDEYGEVIVNELYEDTYSFIETKAAKGYRPNPTPIDVLIEKRALIYPAADSRPLFYDDINAKEVTSKKEKGTVTFEYYDVGGIKIQEPETTSGEIGDLVPYTPPTGYTLSFTNPTGIDPTNVNYEEGTKTIKLYFTKDIVKGTVTFEYYDASNGGIQIQEPETTSGVVGDLVPYNPPNGYTLSFTNPTGVDPANVKYEAGTKNIKLYFTKDPVKGTVTFEYYDISNGAIKIQEPETTSGVVGDSVPYNPPNGYTLSFTDPTGINPANVKYEVGAKTIKLYFTKDPTEANLTIRFIDEEGRDIVNPVVKAKTIGIAVNLKTDPELGVAAILTEMEKTRKLVESPPNETTFAITAGGVTATYKFEGQLLLTVPSLIDFGTHTVKAKSERINQPASVTGDLTVQDTRATKVPWKITARITDPVHHITNTSKVINDGLVYVYNGKDVVLNAGEQTVSTGINTTSTQIYNVNNTWTAVGDGLKFQVNPVAISATGSYKGEITWSLVSGP</sequence>
<dbReference type="EMBL" id="NGLE02000001">
    <property type="protein sequence ID" value="MEI5995021.1"/>
    <property type="molecule type" value="Genomic_DNA"/>
</dbReference>
<dbReference type="OrthoDB" id="2176356at2"/>
<gene>
    <name evidence="8" type="ORF">A5880_000509</name>
    <name evidence="7" type="ORF">A5880_002611</name>
</gene>
<protein>
    <recommendedName>
        <fullName evidence="6">SpaA-like prealbumin fold domain-containing protein</fullName>
    </recommendedName>
</protein>
<name>A0A242CHX4_9ENTE</name>
<keyword evidence="4" id="KW-0732">Signal</keyword>
<dbReference type="InterPro" id="IPR041033">
    <property type="entry name" value="SpaA_PFL_dom_1"/>
</dbReference>
<dbReference type="STRING" id="1834181.A5880_000509"/>
<comment type="subcellular location">
    <subcellularLocation>
        <location evidence="1">Secreted</location>
        <location evidence="1">Cell wall</location>
    </subcellularLocation>
</comment>
<dbReference type="EMBL" id="NGLE01000001">
    <property type="protein sequence ID" value="OTO09826.1"/>
    <property type="molecule type" value="Genomic_DNA"/>
</dbReference>
<dbReference type="SUPFAM" id="SSF49401">
    <property type="entry name" value="Bacterial adhesins"/>
    <property type="match status" value="1"/>
</dbReference>
<keyword evidence="3" id="KW-0964">Secreted</keyword>